<keyword evidence="6 7" id="KW-0472">Membrane</keyword>
<evidence type="ECO:0000256" key="5">
    <source>
        <dbReference type="ARBA" id="ARBA00022989"/>
    </source>
</evidence>
<dbReference type="InterPro" id="IPR050445">
    <property type="entry name" value="Bact_polysacc_biosynth/exp"/>
</dbReference>
<evidence type="ECO:0000256" key="7">
    <source>
        <dbReference type="SAM" id="Phobius"/>
    </source>
</evidence>
<proteinExistence type="inferred from homology"/>
<dbReference type="Pfam" id="PF02706">
    <property type="entry name" value="Wzz"/>
    <property type="match status" value="1"/>
</dbReference>
<evidence type="ECO:0000313" key="9">
    <source>
        <dbReference type="EMBL" id="MDO3675743.1"/>
    </source>
</evidence>
<sequence length="251" mass="28251">MELELKEYFGVIRKRIWMIVVIILISCVVTSLLSFYVIKPVYVANSKLIVNKSSISSEKDYLNPDSVRSNLLLVNTYKEIIKSPAIMDKVLDQNPDLGLTTQQLIKKVKVSSVNETQVISVSIEDGSQARAIRIVNAIADVFKTQIPLIMKVDNVMILNEAKVDENPEPVRPKPLINLIIAFVVSFVVSVGLAFLLEYLDDTIKTEQDVQNYLGLPVLVTINKTTKDNFKRHRLDKKMKQVGEAEYASVGQ</sequence>
<feature type="transmembrane region" description="Helical" evidence="7">
    <location>
        <begin position="16"/>
        <end position="38"/>
    </location>
</feature>
<evidence type="ECO:0000256" key="2">
    <source>
        <dbReference type="ARBA" id="ARBA00006683"/>
    </source>
</evidence>
<evidence type="ECO:0000256" key="6">
    <source>
        <dbReference type="ARBA" id="ARBA00023136"/>
    </source>
</evidence>
<dbReference type="PANTHER" id="PTHR32309:SF13">
    <property type="entry name" value="FERRIC ENTEROBACTIN TRANSPORT PROTEIN FEPE"/>
    <property type="match status" value="1"/>
</dbReference>
<keyword evidence="3" id="KW-1003">Cell membrane</keyword>
<keyword evidence="4 7" id="KW-0812">Transmembrane</keyword>
<keyword evidence="10" id="KW-1185">Reference proteome</keyword>
<dbReference type="RefSeq" id="WP_025851190.1">
    <property type="nucleotide sequence ID" value="NZ_JARLKN010000115.1"/>
</dbReference>
<evidence type="ECO:0000313" key="10">
    <source>
        <dbReference type="Proteomes" id="UP001168883"/>
    </source>
</evidence>
<feature type="transmembrane region" description="Helical" evidence="7">
    <location>
        <begin position="175"/>
        <end position="196"/>
    </location>
</feature>
<gene>
    <name evidence="9" type="ORF">Q3C12_01930</name>
</gene>
<comment type="similarity">
    <text evidence="2">Belongs to the CpsC/CapA family.</text>
</comment>
<evidence type="ECO:0000256" key="1">
    <source>
        <dbReference type="ARBA" id="ARBA00004651"/>
    </source>
</evidence>
<dbReference type="EMBL" id="JAUMKJ010000002">
    <property type="protein sequence ID" value="MDO3675743.1"/>
    <property type="molecule type" value="Genomic_DNA"/>
</dbReference>
<evidence type="ECO:0000256" key="3">
    <source>
        <dbReference type="ARBA" id="ARBA00022475"/>
    </source>
</evidence>
<comment type="caution">
    <text evidence="9">The sequence shown here is derived from an EMBL/GenBank/DDBJ whole genome shotgun (WGS) entry which is preliminary data.</text>
</comment>
<comment type="subcellular location">
    <subcellularLocation>
        <location evidence="1">Cell membrane</location>
        <topology evidence="1">Multi-pass membrane protein</topology>
    </subcellularLocation>
</comment>
<protein>
    <submittedName>
        <fullName evidence="9">Wzz/FepE/Etk N-terminal domain-containing protein</fullName>
    </submittedName>
</protein>
<keyword evidence="5 7" id="KW-1133">Transmembrane helix</keyword>
<reference evidence="9" key="1">
    <citation type="submission" date="2023-07" db="EMBL/GenBank/DDBJ databases">
        <authorList>
            <person name="Aktuganov G."/>
            <person name="Boyko T."/>
            <person name="Delegan Y."/>
            <person name="Galimzianova N."/>
            <person name="Gilvanova E."/>
            <person name="Korobov V."/>
            <person name="Kuzmina L."/>
            <person name="Melentiev A."/>
            <person name="Milman P."/>
            <person name="Ryabova A."/>
            <person name="Stupak E."/>
            <person name="Yasakov T."/>
            <person name="Zharikova N."/>
            <person name="Zhurenko E."/>
        </authorList>
    </citation>
    <scope>NUCLEOTIDE SEQUENCE</scope>
    <source>
        <strain evidence="9">IB-739</strain>
    </source>
</reference>
<evidence type="ECO:0000256" key="4">
    <source>
        <dbReference type="ARBA" id="ARBA00022692"/>
    </source>
</evidence>
<organism evidence="9 10">
    <name type="scientific">Paenibacillus ehimensis</name>
    <dbReference type="NCBI Taxonomy" id="79264"/>
    <lineage>
        <taxon>Bacteria</taxon>
        <taxon>Bacillati</taxon>
        <taxon>Bacillota</taxon>
        <taxon>Bacilli</taxon>
        <taxon>Bacillales</taxon>
        <taxon>Paenibacillaceae</taxon>
        <taxon>Paenibacillus</taxon>
    </lineage>
</organism>
<accession>A0ABT8V2U5</accession>
<evidence type="ECO:0000259" key="8">
    <source>
        <dbReference type="Pfam" id="PF02706"/>
    </source>
</evidence>
<name>A0ABT8V2U5_9BACL</name>
<dbReference type="PANTHER" id="PTHR32309">
    <property type="entry name" value="TYROSINE-PROTEIN KINASE"/>
    <property type="match status" value="1"/>
</dbReference>
<dbReference type="InterPro" id="IPR003856">
    <property type="entry name" value="LPS_length_determ_N"/>
</dbReference>
<dbReference type="PROSITE" id="PS51257">
    <property type="entry name" value="PROKAR_LIPOPROTEIN"/>
    <property type="match status" value="1"/>
</dbReference>
<dbReference type="Proteomes" id="UP001168883">
    <property type="component" value="Unassembled WGS sequence"/>
</dbReference>
<feature type="domain" description="Polysaccharide chain length determinant N-terminal" evidence="8">
    <location>
        <begin position="2"/>
        <end position="93"/>
    </location>
</feature>